<dbReference type="GeneID" id="116941289"/>
<evidence type="ECO:0000313" key="3">
    <source>
        <dbReference type="Proteomes" id="UP001318040"/>
    </source>
</evidence>
<name>A0AAJ7WS86_PETMA</name>
<evidence type="ECO:0000256" key="2">
    <source>
        <dbReference type="SAM" id="MobiDB-lite"/>
    </source>
</evidence>
<accession>A0AAJ7WS86</accession>
<dbReference type="PANTHER" id="PTHR31894:SF0">
    <property type="entry name" value="UPF0461 PROTEIN C5ORF24"/>
    <property type="match status" value="1"/>
</dbReference>
<dbReference type="InterPro" id="IPR040419">
    <property type="entry name" value="DUF5568"/>
</dbReference>
<evidence type="ECO:0000256" key="1">
    <source>
        <dbReference type="ARBA" id="ARBA00010106"/>
    </source>
</evidence>
<evidence type="ECO:0000313" key="4">
    <source>
        <dbReference type="RefSeq" id="XP_032808070.1"/>
    </source>
</evidence>
<protein>
    <submittedName>
        <fullName evidence="4">UPF0461 protein C5orf24 homolog</fullName>
    </submittedName>
</protein>
<dbReference type="RefSeq" id="XP_032808070.1">
    <property type="nucleotide sequence ID" value="XM_032952179.1"/>
</dbReference>
<reference evidence="4" key="1">
    <citation type="submission" date="2025-08" db="UniProtKB">
        <authorList>
            <consortium name="RefSeq"/>
        </authorList>
    </citation>
    <scope>IDENTIFICATION</scope>
    <source>
        <tissue evidence="4">Sperm</tissue>
    </source>
</reference>
<keyword evidence="3" id="KW-1185">Reference proteome</keyword>
<feature type="compositionally biased region" description="Low complexity" evidence="2">
    <location>
        <begin position="183"/>
        <end position="198"/>
    </location>
</feature>
<dbReference type="AlphaFoldDB" id="A0AAJ7WS86"/>
<dbReference type="CTD" id="100688747"/>
<feature type="region of interest" description="Disordered" evidence="2">
    <location>
        <begin position="170"/>
        <end position="307"/>
    </location>
</feature>
<sequence>MIAGASPSASPAFGTHNRKELMANAGRFHNKLASHWGHTHRHPHADTSAAAAAAATEAATQGGVGQGCMAGLHCQGATSWIDALQRIPPWPDAATAATATTTTSTTVALPTATDAVGVRKDGSHHRSEVFFSHRHVQMAGFLGDFGLENGSRLSVPEQVGLMAASAYQPENGDFGLMPPPPSLLQQHHQHQPQPQTPLGKKARTPKKSTSPTATPKKRGRPAGTTKAAGFRTSTGRPPGTTKAAGYRTSTGRPPGTTKAAGYRTSPGRPPHHHLHVKGSPARGGAQGPVRASPQLKEQHGSAEGLWHASSEAVAEAVRAVTAHGQSGELSQAMGHRCFGLGEQS</sequence>
<dbReference type="Proteomes" id="UP001318040">
    <property type="component" value="Chromosome 11"/>
</dbReference>
<dbReference type="KEGG" id="pmrn:116941289"/>
<comment type="similarity">
    <text evidence="1">Belongs to the UPF0461 family.</text>
</comment>
<dbReference type="PANTHER" id="PTHR31894">
    <property type="entry name" value="UPF0461 PROTEIN C5ORF24"/>
    <property type="match status" value="1"/>
</dbReference>
<organism evidence="3 4">
    <name type="scientific">Petromyzon marinus</name>
    <name type="common">Sea lamprey</name>
    <dbReference type="NCBI Taxonomy" id="7757"/>
    <lineage>
        <taxon>Eukaryota</taxon>
        <taxon>Metazoa</taxon>
        <taxon>Chordata</taxon>
        <taxon>Craniata</taxon>
        <taxon>Vertebrata</taxon>
        <taxon>Cyclostomata</taxon>
        <taxon>Hyperoartia</taxon>
        <taxon>Petromyzontiformes</taxon>
        <taxon>Petromyzontidae</taxon>
        <taxon>Petromyzon</taxon>
    </lineage>
</organism>
<proteinExistence type="inferred from homology"/>
<dbReference type="Pfam" id="PF17724">
    <property type="entry name" value="DUF5568"/>
    <property type="match status" value="1"/>
</dbReference>
<gene>
    <name evidence="4" type="primary">C11H5orf24</name>
</gene>